<dbReference type="FunFam" id="1.20.58.1970:FF:000002">
    <property type="entry name" value="Oligomeric Golgi complex subunit"/>
    <property type="match status" value="1"/>
</dbReference>
<evidence type="ECO:0000256" key="8">
    <source>
        <dbReference type="ARBA" id="ARBA00023034"/>
    </source>
</evidence>
<dbReference type="GO" id="GO:0007030">
    <property type="term" value="P:Golgi organization"/>
    <property type="evidence" value="ECO:0007669"/>
    <property type="project" value="TreeGrafter"/>
</dbReference>
<dbReference type="Pfam" id="PF20662">
    <property type="entry name" value="COG4_C"/>
    <property type="match status" value="1"/>
</dbReference>
<keyword evidence="15" id="KW-1185">Reference proteome</keyword>
<dbReference type="InterPro" id="IPR013167">
    <property type="entry name" value="COG4_M"/>
</dbReference>
<name>A0A7J7JXG2_BUGNE</name>
<feature type="domain" description="COG4 transport protein middle alpha-helical bundle" evidence="13">
    <location>
        <begin position="1"/>
        <end position="232"/>
    </location>
</feature>
<keyword evidence="6" id="KW-0813">Transport</keyword>
<keyword evidence="8" id="KW-0333">Golgi apparatus</keyword>
<dbReference type="Pfam" id="PF08318">
    <property type="entry name" value="COG4_m"/>
    <property type="match status" value="2"/>
</dbReference>
<dbReference type="SMART" id="SM00762">
    <property type="entry name" value="Cog4"/>
    <property type="match status" value="1"/>
</dbReference>
<dbReference type="GO" id="GO:0015031">
    <property type="term" value="P:protein transport"/>
    <property type="evidence" value="ECO:0007669"/>
    <property type="project" value="UniProtKB-KW"/>
</dbReference>
<protein>
    <recommendedName>
        <fullName evidence="5">Conserved oligomeric Golgi complex subunit 4</fullName>
    </recommendedName>
    <alternativeName>
        <fullName evidence="11">Component of oligomeric Golgi complex 4</fullName>
    </alternativeName>
</protein>
<keyword evidence="7" id="KW-0653">Protein transport</keyword>
<dbReference type="Gene3D" id="1.20.58.1970">
    <property type="match status" value="1"/>
</dbReference>
<dbReference type="Gene3D" id="1.10.287.1060">
    <property type="entry name" value="ESAT-6-like"/>
    <property type="match status" value="1"/>
</dbReference>
<dbReference type="GO" id="GO:0000139">
    <property type="term" value="C:Golgi membrane"/>
    <property type="evidence" value="ECO:0007669"/>
    <property type="project" value="UniProtKB-SubCell"/>
</dbReference>
<comment type="function">
    <text evidence="1">Required for normal Golgi function.</text>
</comment>
<evidence type="ECO:0000256" key="2">
    <source>
        <dbReference type="ARBA" id="ARBA00004394"/>
    </source>
</evidence>
<evidence type="ECO:0000259" key="13">
    <source>
        <dbReference type="SMART" id="SM00762"/>
    </source>
</evidence>
<comment type="similarity">
    <text evidence="3">Belongs to the COG4 family.</text>
</comment>
<proteinExistence type="inferred from homology"/>
<evidence type="ECO:0000313" key="15">
    <source>
        <dbReference type="Proteomes" id="UP000593567"/>
    </source>
</evidence>
<evidence type="ECO:0000256" key="1">
    <source>
        <dbReference type="ARBA" id="ARBA00003627"/>
    </source>
</evidence>
<sequence length="507" mass="58075">MQSTDKRAGVIFSDLMESLFENIAKAIEIHQPLIETKYGHGWLLTFAKCVQKECDRQARRILEEFKSRRRFDHVISKIQEGIYDPKSLDVLLGEMTMMNAKCELYLRFLKRRVTSDLENVTMEKTDLESNLAATEDLVRRCDLCKEMQVIIGYYIMMEEYYMREMASKAASLDVSDADSLTSSIVDDTFYLVKKSIRRALSSSSIDGVCAVINHACSVLDEKFIELLRARLKLGYPSGTFSQAYTLVSSSIQQGKIQSSDTEQSRLQFLLTLNNSEASSENIQTLKSSIESEIPRLLSSDSKHTDEKLESCLTDLGQMTKRFKDLVDFGFDQLRSSAIKSKLKSSMEQFLSTSHNIDEETFSEYEAEDTWIKNFIVMLDTFLKGFKPYLTPSNYDKFVAQLTAELTLQLEKAVFKMAFNRLGGLLFDKELRALLGYLANVTTWTIRDKFARLTQMATILNLDQVSEILDYWGSNSGPVTWRLTPSEVRQVLTLRVDFGHEEIRHLKL</sequence>
<comment type="subcellular location">
    <subcellularLocation>
        <location evidence="10">Endomembrane system</location>
        <topology evidence="10">Peripheral membrane protein</topology>
        <orientation evidence="10">Cytoplasmic side</orientation>
    </subcellularLocation>
    <subcellularLocation>
        <location evidence="2">Golgi apparatus membrane</location>
    </subcellularLocation>
</comment>
<dbReference type="PANTHER" id="PTHR24016:SF0">
    <property type="entry name" value="CONSERVED OLIGOMERIC GOLGI COMPLEX SUBUNIT 4"/>
    <property type="match status" value="1"/>
</dbReference>
<dbReference type="GO" id="GO:0017119">
    <property type="term" value="C:Golgi transport complex"/>
    <property type="evidence" value="ECO:0007669"/>
    <property type="project" value="TreeGrafter"/>
</dbReference>
<accession>A0A7J7JXG2</accession>
<evidence type="ECO:0000256" key="10">
    <source>
        <dbReference type="ARBA" id="ARBA00029433"/>
    </source>
</evidence>
<dbReference type="EMBL" id="VXIV02001762">
    <property type="protein sequence ID" value="KAF6030036.1"/>
    <property type="molecule type" value="Genomic_DNA"/>
</dbReference>
<comment type="caution">
    <text evidence="14">The sequence shown here is derived from an EMBL/GenBank/DDBJ whole genome shotgun (WGS) entry which is preliminary data.</text>
</comment>
<evidence type="ECO:0000256" key="4">
    <source>
        <dbReference type="ARBA" id="ARBA00011166"/>
    </source>
</evidence>
<dbReference type="InterPro" id="IPR048684">
    <property type="entry name" value="COG4_C"/>
</dbReference>
<dbReference type="AlphaFoldDB" id="A0A7J7JXG2"/>
<keyword evidence="9" id="KW-0472">Membrane</keyword>
<organism evidence="14 15">
    <name type="scientific">Bugula neritina</name>
    <name type="common">Brown bryozoan</name>
    <name type="synonym">Sertularia neritina</name>
    <dbReference type="NCBI Taxonomy" id="10212"/>
    <lineage>
        <taxon>Eukaryota</taxon>
        <taxon>Metazoa</taxon>
        <taxon>Spiralia</taxon>
        <taxon>Lophotrochozoa</taxon>
        <taxon>Bryozoa</taxon>
        <taxon>Gymnolaemata</taxon>
        <taxon>Cheilostomatida</taxon>
        <taxon>Flustrina</taxon>
        <taxon>Buguloidea</taxon>
        <taxon>Bugulidae</taxon>
        <taxon>Bugula</taxon>
    </lineage>
</organism>
<evidence type="ECO:0000256" key="9">
    <source>
        <dbReference type="ARBA" id="ARBA00023136"/>
    </source>
</evidence>
<dbReference type="Proteomes" id="UP000593567">
    <property type="component" value="Unassembled WGS sequence"/>
</dbReference>
<evidence type="ECO:0000256" key="12">
    <source>
        <dbReference type="SAM" id="Coils"/>
    </source>
</evidence>
<evidence type="ECO:0000256" key="6">
    <source>
        <dbReference type="ARBA" id="ARBA00022448"/>
    </source>
</evidence>
<dbReference type="InterPro" id="IPR048682">
    <property type="entry name" value="COG4"/>
</dbReference>
<keyword evidence="12" id="KW-0175">Coiled coil</keyword>
<reference evidence="14" key="1">
    <citation type="submission" date="2020-06" db="EMBL/GenBank/DDBJ databases">
        <title>Draft genome of Bugula neritina, a colonial animal packing powerful symbionts and potential medicines.</title>
        <authorList>
            <person name="Rayko M."/>
        </authorList>
    </citation>
    <scope>NUCLEOTIDE SEQUENCE [LARGE SCALE GENOMIC DNA]</scope>
    <source>
        <strain evidence="14">Kwan_BN1</strain>
    </source>
</reference>
<evidence type="ECO:0000313" key="14">
    <source>
        <dbReference type="EMBL" id="KAF6030036.1"/>
    </source>
</evidence>
<dbReference type="GO" id="GO:0006890">
    <property type="term" value="P:retrograde vesicle-mediated transport, Golgi to endoplasmic reticulum"/>
    <property type="evidence" value="ECO:0007669"/>
    <property type="project" value="TreeGrafter"/>
</dbReference>
<evidence type="ECO:0000256" key="7">
    <source>
        <dbReference type="ARBA" id="ARBA00022927"/>
    </source>
</evidence>
<dbReference type="FunFam" id="1.10.287.1060:FF:000014">
    <property type="entry name" value="conserved oligomeric Golgi complex subunit 4"/>
    <property type="match status" value="1"/>
</dbReference>
<evidence type="ECO:0000256" key="3">
    <source>
        <dbReference type="ARBA" id="ARBA00009215"/>
    </source>
</evidence>
<evidence type="ECO:0000256" key="5">
    <source>
        <dbReference type="ARBA" id="ARBA00020975"/>
    </source>
</evidence>
<evidence type="ECO:0000256" key="11">
    <source>
        <dbReference type="ARBA" id="ARBA00031340"/>
    </source>
</evidence>
<gene>
    <name evidence="14" type="ORF">EB796_011658</name>
</gene>
<feature type="coiled-coil region" evidence="12">
    <location>
        <begin position="110"/>
        <end position="137"/>
    </location>
</feature>
<comment type="subunit">
    <text evidence="4">Component of the conserved oligomeric Golgi complex which is composed of eight different subunits and is required for normal Golgi morphology and localization.</text>
</comment>
<dbReference type="OrthoDB" id="47059at2759"/>
<dbReference type="PANTHER" id="PTHR24016">
    <property type="entry name" value="CONSERVED OLIGOMERIC GOLGI COMPLEX SUBUNIT 4"/>
    <property type="match status" value="1"/>
</dbReference>